<reference evidence="3" key="1">
    <citation type="submission" date="2010-11" db="EMBL/GenBank/DDBJ databases">
        <title>The complete genome of Mahella australiensis DSM 15567.</title>
        <authorList>
            <consortium name="US DOE Joint Genome Institute (JGI-PGF)"/>
            <person name="Lucas S."/>
            <person name="Copeland A."/>
            <person name="Lapidus A."/>
            <person name="Bruce D."/>
            <person name="Goodwin L."/>
            <person name="Pitluck S."/>
            <person name="Kyrpides N."/>
            <person name="Mavromatis K."/>
            <person name="Pagani I."/>
            <person name="Ivanova N."/>
            <person name="Teshima H."/>
            <person name="Brettin T."/>
            <person name="Detter J.C."/>
            <person name="Han C."/>
            <person name="Tapia R."/>
            <person name="Land M."/>
            <person name="Hauser L."/>
            <person name="Markowitz V."/>
            <person name="Cheng J.-F."/>
            <person name="Hugenholtz P."/>
            <person name="Woyke T."/>
            <person name="Wu D."/>
            <person name="Spring S."/>
            <person name="Pukall R."/>
            <person name="Steenblock K."/>
            <person name="Schneider S."/>
            <person name="Klenk H.-P."/>
            <person name="Eisen J.A."/>
        </authorList>
    </citation>
    <scope>NUCLEOTIDE SEQUENCE [LARGE SCALE GENOMIC DNA]</scope>
    <source>
        <strain evidence="3">DSM 15567 / CIP 107919 / 50-1 BON</strain>
    </source>
</reference>
<dbReference type="CDD" id="cd00093">
    <property type="entry name" value="HTH_XRE"/>
    <property type="match status" value="1"/>
</dbReference>
<sequence length="498" mass="56692">MTIEVDLYQEIRRLYAVEHCSQREIARRLGISRNTVKKYCQGACIPGQRKSYQGRIAPVLTTEVIEFIHSCLEQDKQENVKKQQHTAKRIYDRLVEEKGFTGGESTVRRYVQQLRQNANNAYIPLSFEPGEAVQVDWGAAKVYIKGIKQTAHLFCMRLCFSCDIFVMAFARENEESFLEGHRAGFEYFGGVARKEIFDNSRLAVKEGWGTHVAKEQQRFMALKAHYAFAAEYCNLAEGHEKGLVEGLVGYIRRNVLVPLPHVDSIEALNQTILDRCIKYRSHTIRGRSQTVGEDYEIERASLIPLPLYPFDTAIQVTASVNEFGIVRFDGSQYSVPLHLVGKNVTVKGYGTTVRIYYHNEQVAAYPRSYTANTVQYRLSHYIDLLEKRPRAVLNAKPVKQANIPQEILQWGQRLPSGNRDMVKLLRLVVDYGIERILKEIKALDISSPTIELLRSRLTDNEDNVAVDNVIPFPTDVSVKEVSLSAYDVLLAGGDKNHE</sequence>
<dbReference type="Pfam" id="PF22483">
    <property type="entry name" value="Mu-transpos_C_2"/>
    <property type="match status" value="1"/>
</dbReference>
<keyword evidence="3" id="KW-1185">Reference proteome</keyword>
<evidence type="ECO:0000313" key="3">
    <source>
        <dbReference type="Proteomes" id="UP000008457"/>
    </source>
</evidence>
<evidence type="ECO:0000259" key="1">
    <source>
        <dbReference type="PROSITE" id="PS50994"/>
    </source>
</evidence>
<dbReference type="InterPro" id="IPR009057">
    <property type="entry name" value="Homeodomain-like_sf"/>
</dbReference>
<reference evidence="2 3" key="2">
    <citation type="journal article" date="2011" name="Stand. Genomic Sci.">
        <title>Complete genome sequence of Mahella australiensis type strain (50-1 BON).</title>
        <authorList>
            <person name="Sikorski J."/>
            <person name="Teshima H."/>
            <person name="Nolan M."/>
            <person name="Lucas S."/>
            <person name="Hammon N."/>
            <person name="Deshpande S."/>
            <person name="Cheng J.F."/>
            <person name="Pitluck S."/>
            <person name="Liolios K."/>
            <person name="Pagani I."/>
            <person name="Ivanova N."/>
            <person name="Huntemann M."/>
            <person name="Mavromatis K."/>
            <person name="Ovchinikova G."/>
            <person name="Pati A."/>
            <person name="Tapia R."/>
            <person name="Han C."/>
            <person name="Goodwin L."/>
            <person name="Chen A."/>
            <person name="Palaniappan K."/>
            <person name="Land M."/>
            <person name="Hauser L."/>
            <person name="Ngatchou-Djao O.D."/>
            <person name="Rohde M."/>
            <person name="Pukall R."/>
            <person name="Spring S."/>
            <person name="Abt B."/>
            <person name="Goker M."/>
            <person name="Detter J.C."/>
            <person name="Woyke T."/>
            <person name="Bristow J."/>
            <person name="Markowitz V."/>
            <person name="Hugenholtz P."/>
            <person name="Eisen J.A."/>
            <person name="Kyrpides N.C."/>
            <person name="Klenk H.P."/>
            <person name="Lapidus A."/>
        </authorList>
    </citation>
    <scope>NUCLEOTIDE SEQUENCE [LARGE SCALE GENOMIC DNA]</scope>
    <source>
        <strain evidence="3">DSM 15567 / CIP 107919 / 50-1 BON</strain>
    </source>
</reference>
<dbReference type="Gene3D" id="1.10.10.60">
    <property type="entry name" value="Homeodomain-like"/>
    <property type="match status" value="1"/>
</dbReference>
<dbReference type="GO" id="GO:0003677">
    <property type="term" value="F:DNA binding"/>
    <property type="evidence" value="ECO:0007669"/>
    <property type="project" value="InterPro"/>
</dbReference>
<dbReference type="GO" id="GO:0006352">
    <property type="term" value="P:DNA-templated transcription initiation"/>
    <property type="evidence" value="ECO:0007669"/>
    <property type="project" value="InterPro"/>
</dbReference>
<dbReference type="KEGG" id="mas:Mahau_2264"/>
<proteinExistence type="predicted"/>
<dbReference type="SUPFAM" id="SSF46689">
    <property type="entry name" value="Homeodomain-like"/>
    <property type="match status" value="1"/>
</dbReference>
<name>F3ZVN8_MAHA5</name>
<dbReference type="PANTHER" id="PTHR35004:SF7">
    <property type="entry name" value="INTEGRASE PROTEIN"/>
    <property type="match status" value="1"/>
</dbReference>
<dbReference type="InterPro" id="IPR013249">
    <property type="entry name" value="RNA_pol_sigma70_r4_t2"/>
</dbReference>
<dbReference type="Proteomes" id="UP000008457">
    <property type="component" value="Chromosome"/>
</dbReference>
<evidence type="ECO:0000313" key="2">
    <source>
        <dbReference type="EMBL" id="AEE97432.1"/>
    </source>
</evidence>
<dbReference type="NCBIfam" id="NF033546">
    <property type="entry name" value="transpos_IS21"/>
    <property type="match status" value="1"/>
</dbReference>
<dbReference type="PROSITE" id="PS50994">
    <property type="entry name" value="INTEGRASE"/>
    <property type="match status" value="1"/>
</dbReference>
<dbReference type="AlphaFoldDB" id="F3ZVN8"/>
<gene>
    <name evidence="2" type="ordered locus">Mahau_2264</name>
</gene>
<organism evidence="2 3">
    <name type="scientific">Mahella australiensis (strain DSM 15567 / CIP 107919 / 50-1 BON)</name>
    <dbReference type="NCBI Taxonomy" id="697281"/>
    <lineage>
        <taxon>Bacteria</taxon>
        <taxon>Bacillati</taxon>
        <taxon>Bacillota</taxon>
        <taxon>Clostridia</taxon>
        <taxon>Thermoanaerobacterales</taxon>
        <taxon>Thermoanaerobacterales Family IV. Incertae Sedis</taxon>
        <taxon>Mahella</taxon>
    </lineage>
</organism>
<dbReference type="GO" id="GO:0016987">
    <property type="term" value="F:sigma factor activity"/>
    <property type="evidence" value="ECO:0007669"/>
    <property type="project" value="InterPro"/>
</dbReference>
<dbReference type="InterPro" id="IPR054353">
    <property type="entry name" value="IstA-like_C"/>
</dbReference>
<dbReference type="InterPro" id="IPR001387">
    <property type="entry name" value="Cro/C1-type_HTH"/>
</dbReference>
<dbReference type="GO" id="GO:0015074">
    <property type="term" value="P:DNA integration"/>
    <property type="evidence" value="ECO:0007669"/>
    <property type="project" value="InterPro"/>
</dbReference>
<dbReference type="InterPro" id="IPR001584">
    <property type="entry name" value="Integrase_cat-core"/>
</dbReference>
<dbReference type="PANTHER" id="PTHR35004">
    <property type="entry name" value="TRANSPOSASE RV3428C-RELATED"/>
    <property type="match status" value="1"/>
</dbReference>
<dbReference type="Pfam" id="PF08281">
    <property type="entry name" value="Sigma70_r4_2"/>
    <property type="match status" value="1"/>
</dbReference>
<protein>
    <submittedName>
        <fullName evidence="2">Sigma-70 region 4 type 2</fullName>
    </submittedName>
</protein>
<dbReference type="HOGENOM" id="CLU_020626_2_0_9"/>
<dbReference type="STRING" id="697281.Mahau_2264"/>
<dbReference type="eggNOG" id="COG4584">
    <property type="taxonomic scope" value="Bacteria"/>
</dbReference>
<accession>F3ZVN8</accession>
<dbReference type="RefSeq" id="WP_013781858.1">
    <property type="nucleotide sequence ID" value="NC_015520.1"/>
</dbReference>
<dbReference type="EMBL" id="CP002360">
    <property type="protein sequence ID" value="AEE97432.1"/>
    <property type="molecule type" value="Genomic_DNA"/>
</dbReference>
<feature type="domain" description="Integrase catalytic" evidence="1">
    <location>
        <begin position="125"/>
        <end position="312"/>
    </location>
</feature>